<dbReference type="EMBL" id="LATX01001417">
    <property type="protein sequence ID" value="KTB41903.1"/>
    <property type="molecule type" value="Genomic_DNA"/>
</dbReference>
<dbReference type="AlphaFoldDB" id="A0A0W0FZZ0"/>
<comment type="caution">
    <text evidence="1">The sequence shown here is derived from an EMBL/GenBank/DDBJ whole genome shotgun (WGS) entry which is preliminary data.</text>
</comment>
<organism evidence="1 2">
    <name type="scientific">Moniliophthora roreri</name>
    <name type="common">Frosty pod rot fungus</name>
    <name type="synonym">Monilia roreri</name>
    <dbReference type="NCBI Taxonomy" id="221103"/>
    <lineage>
        <taxon>Eukaryota</taxon>
        <taxon>Fungi</taxon>
        <taxon>Dikarya</taxon>
        <taxon>Basidiomycota</taxon>
        <taxon>Agaricomycotina</taxon>
        <taxon>Agaricomycetes</taxon>
        <taxon>Agaricomycetidae</taxon>
        <taxon>Agaricales</taxon>
        <taxon>Marasmiineae</taxon>
        <taxon>Marasmiaceae</taxon>
        <taxon>Moniliophthora</taxon>
    </lineage>
</organism>
<dbReference type="Proteomes" id="UP000054988">
    <property type="component" value="Unassembled WGS sequence"/>
</dbReference>
<accession>A0A0W0FZZ0</accession>
<gene>
    <name evidence="1" type="ORF">WG66_5523</name>
</gene>
<protein>
    <submittedName>
        <fullName evidence="1">Uncharacterized protein</fullName>
    </submittedName>
</protein>
<sequence length="108" mass="11973">MLSLAAVSNVTGVFLPFPLISEPDLPLDYPSPSHHNIMFIMVWNVAGEFIRPKNMTKGLNIPQFIRNAAFHSSPSLIRMFLKPQQTSIFENHTASLSLSTSSCVNGKE</sequence>
<proteinExistence type="predicted"/>
<name>A0A0W0FZZ0_MONRR</name>
<evidence type="ECO:0000313" key="1">
    <source>
        <dbReference type="EMBL" id="KTB41903.1"/>
    </source>
</evidence>
<evidence type="ECO:0000313" key="2">
    <source>
        <dbReference type="Proteomes" id="UP000054988"/>
    </source>
</evidence>
<reference evidence="1 2" key="1">
    <citation type="submission" date="2015-12" db="EMBL/GenBank/DDBJ databases">
        <title>Draft genome sequence of Moniliophthora roreri, the causal agent of frosty pod rot of cacao.</title>
        <authorList>
            <person name="Aime M.C."/>
            <person name="Diaz-Valderrama J.R."/>
            <person name="Kijpornyongpan T."/>
            <person name="Phillips-Mora W."/>
        </authorList>
    </citation>
    <scope>NUCLEOTIDE SEQUENCE [LARGE SCALE GENOMIC DNA]</scope>
    <source>
        <strain evidence="1 2">MCA 2952</strain>
    </source>
</reference>